<evidence type="ECO:0000259" key="2">
    <source>
        <dbReference type="PROSITE" id="PS50930"/>
    </source>
</evidence>
<reference evidence="3" key="1">
    <citation type="submission" date="2020-01" db="EMBL/GenBank/DDBJ databases">
        <title>Muricauda ochracea sp. nov., isolated from a tidal flat of Garorim bay in Korea.</title>
        <authorList>
            <person name="Kim D."/>
            <person name="Yoo Y."/>
            <person name="Kim J.-J."/>
        </authorList>
    </citation>
    <scope>NUCLEOTIDE SEQUENCE</scope>
    <source>
        <strain evidence="3">JGD-17</strain>
    </source>
</reference>
<dbReference type="GO" id="GO:0000156">
    <property type="term" value="F:phosphorelay response regulator activity"/>
    <property type="evidence" value="ECO:0007669"/>
    <property type="project" value="InterPro"/>
</dbReference>
<name>A0A964TED5_9FLAO</name>
<feature type="transmembrane region" description="Helical" evidence="1">
    <location>
        <begin position="67"/>
        <end position="87"/>
    </location>
</feature>
<evidence type="ECO:0000313" key="4">
    <source>
        <dbReference type="Proteomes" id="UP000667650"/>
    </source>
</evidence>
<feature type="domain" description="HTH LytTR-type" evidence="2">
    <location>
        <begin position="144"/>
        <end position="248"/>
    </location>
</feature>
<feature type="transmembrane region" description="Helical" evidence="1">
    <location>
        <begin position="107"/>
        <end position="127"/>
    </location>
</feature>
<dbReference type="SMART" id="SM00850">
    <property type="entry name" value="LytTR"/>
    <property type="match status" value="1"/>
</dbReference>
<dbReference type="PANTHER" id="PTHR37299">
    <property type="entry name" value="TRANSCRIPTIONAL REGULATOR-RELATED"/>
    <property type="match status" value="1"/>
</dbReference>
<dbReference type="GO" id="GO:0003677">
    <property type="term" value="F:DNA binding"/>
    <property type="evidence" value="ECO:0007669"/>
    <property type="project" value="InterPro"/>
</dbReference>
<dbReference type="EMBL" id="JAAABI010000004">
    <property type="protein sequence ID" value="NAY92586.1"/>
    <property type="molecule type" value="Genomic_DNA"/>
</dbReference>
<dbReference type="InterPro" id="IPR007492">
    <property type="entry name" value="LytTR_DNA-bd_dom"/>
</dbReference>
<proteinExistence type="predicted"/>
<evidence type="ECO:0000256" key="1">
    <source>
        <dbReference type="SAM" id="Phobius"/>
    </source>
</evidence>
<organism evidence="3 4">
    <name type="scientific">Flagellimonas ochracea</name>
    <dbReference type="NCBI Taxonomy" id="2696472"/>
    <lineage>
        <taxon>Bacteria</taxon>
        <taxon>Pseudomonadati</taxon>
        <taxon>Bacteroidota</taxon>
        <taxon>Flavobacteriia</taxon>
        <taxon>Flavobacteriales</taxon>
        <taxon>Flavobacteriaceae</taxon>
        <taxon>Flagellimonas</taxon>
    </lineage>
</organism>
<keyword evidence="1" id="KW-0812">Transmembrane</keyword>
<evidence type="ECO:0000313" key="3">
    <source>
        <dbReference type="EMBL" id="NAY92586.1"/>
    </source>
</evidence>
<comment type="caution">
    <text evidence="3">The sequence shown here is derived from an EMBL/GenBank/DDBJ whole genome shotgun (WGS) entry which is preliminary data.</text>
</comment>
<dbReference type="AlphaFoldDB" id="A0A964TED5"/>
<dbReference type="Pfam" id="PF04397">
    <property type="entry name" value="LytTR"/>
    <property type="match status" value="1"/>
</dbReference>
<keyword evidence="4" id="KW-1185">Reference proteome</keyword>
<feature type="transmembrane region" description="Helical" evidence="1">
    <location>
        <begin position="7"/>
        <end position="23"/>
    </location>
</feature>
<dbReference type="PANTHER" id="PTHR37299:SF1">
    <property type="entry name" value="STAGE 0 SPORULATION PROTEIN A HOMOLOG"/>
    <property type="match status" value="1"/>
</dbReference>
<dbReference type="RefSeq" id="WP_166524007.1">
    <property type="nucleotide sequence ID" value="NZ_JAAABI010000004.1"/>
</dbReference>
<keyword evidence="1" id="KW-1133">Transmembrane helix</keyword>
<keyword evidence="1" id="KW-0472">Membrane</keyword>
<sequence>MKTRNLFILTTVIATLLGFLIHWREYETREQVSLLHVLIWQLVIWTPWIMGFKGLEKTIKKTKSIEYGDVYVFGYGFLWICFHYGWFVLISSNFSPYREFSGFRFGVYRYFFIFWTLIDIGLLWFAIDKLKSKAGEEDNRSPLFELTRGDKKYFCNPSQIHWLVAENYYTKLSTTEGIFMMRRTLKSFHDVLPSDNFKKIHRSTIVNVDYVSEISRGNTQSLEVVLKDGTRRRVSRSFAKEILQFFKNRTY</sequence>
<dbReference type="InterPro" id="IPR046947">
    <property type="entry name" value="LytR-like"/>
</dbReference>
<feature type="transmembrane region" description="Helical" evidence="1">
    <location>
        <begin position="35"/>
        <end position="55"/>
    </location>
</feature>
<dbReference type="Gene3D" id="2.40.50.1020">
    <property type="entry name" value="LytTr DNA-binding domain"/>
    <property type="match status" value="1"/>
</dbReference>
<accession>A0A964TED5</accession>
<dbReference type="PROSITE" id="PS50930">
    <property type="entry name" value="HTH_LYTTR"/>
    <property type="match status" value="1"/>
</dbReference>
<protein>
    <recommendedName>
        <fullName evidence="2">HTH LytTR-type domain-containing protein</fullName>
    </recommendedName>
</protein>
<dbReference type="Proteomes" id="UP000667650">
    <property type="component" value="Unassembled WGS sequence"/>
</dbReference>
<gene>
    <name evidence="3" type="ORF">GTQ34_11720</name>
</gene>